<proteinExistence type="predicted"/>
<keyword evidence="1" id="KW-0812">Transmembrane</keyword>
<evidence type="ECO:0000259" key="2">
    <source>
        <dbReference type="Pfam" id="PF16963"/>
    </source>
</evidence>
<dbReference type="InterPro" id="IPR029016">
    <property type="entry name" value="GAF-like_dom_sf"/>
</dbReference>
<sequence>MIKKLKQRSAWISYRIWAESGFFTLLALVIPLALNPKDPFSYGAEFVWPMLGPVLVALRYGFTKGLASVLVLLFLQSVLIRTGMVPPDIHLPFQTIAGYALLVMLCGEFCDWREKSSEKQKRELAYVNDRLETFTRHYHLLRLSHDKLEQMLAGHSLSLRESLQAVKMQIGQLPDRDIERVAQPIMSLFVEYGSLQCATLCKVEEGRHLASVLASVGPVRQVDSDDMMVQKMFETGQLVSLKHLSGEAMEQSLYQVVIPLMDVRERIYAVVLVEQIQFFALNKETLTLLAVTAGYIADLLRNAIANPIMNGDERESFSLQAERANYDAKRYKIPAQLVSWRMDAALHQPVLDYLHATRRGLDVYFHDEQNNLLQILMPLADKRDYSGFKERVDAWAKNAQGKNLSELGIHELNHLALPVSAKQFAKQLEKVIHAE</sequence>
<keyword evidence="1" id="KW-1133">Transmembrane helix</keyword>
<dbReference type="Gene3D" id="3.30.70.2880">
    <property type="match status" value="1"/>
</dbReference>
<dbReference type="Pfam" id="PF16963">
    <property type="entry name" value="PelD_GGDEF"/>
    <property type="match status" value="1"/>
</dbReference>
<dbReference type="InterPro" id="IPR031583">
    <property type="entry name" value="PelD_GGDEF"/>
</dbReference>
<accession>A0A1M5ZXD1</accession>
<feature type="transmembrane region" description="Helical" evidence="1">
    <location>
        <begin position="12"/>
        <end position="34"/>
    </location>
</feature>
<protein>
    <recommendedName>
        <fullName evidence="2">PelD GGDEF domain-containing protein</fullName>
    </recommendedName>
</protein>
<gene>
    <name evidence="3" type="ORF">VA7868_03384</name>
</gene>
<dbReference type="AlphaFoldDB" id="A0A1M5ZXD1"/>
<dbReference type="RefSeq" id="WP_073605005.1">
    <property type="nucleotide sequence ID" value="NZ_FQXZ01000039.1"/>
</dbReference>
<keyword evidence="4" id="KW-1185">Reference proteome</keyword>
<dbReference type="STRING" id="1216006.VA7868_03384"/>
<keyword evidence="1" id="KW-0472">Membrane</keyword>
<evidence type="ECO:0000313" key="3">
    <source>
        <dbReference type="EMBL" id="SHI28937.1"/>
    </source>
</evidence>
<dbReference type="EMBL" id="FQXZ01000039">
    <property type="protein sequence ID" value="SHI28937.1"/>
    <property type="molecule type" value="Genomic_DNA"/>
</dbReference>
<evidence type="ECO:0000313" key="4">
    <source>
        <dbReference type="Proteomes" id="UP000184608"/>
    </source>
</evidence>
<dbReference type="SUPFAM" id="SSF55781">
    <property type="entry name" value="GAF domain-like"/>
    <property type="match status" value="1"/>
</dbReference>
<feature type="domain" description="PelD GGDEF" evidence="2">
    <location>
        <begin position="317"/>
        <end position="430"/>
    </location>
</feature>
<dbReference type="Gene3D" id="3.30.450.40">
    <property type="match status" value="1"/>
</dbReference>
<reference evidence="3 4" key="1">
    <citation type="submission" date="2016-11" db="EMBL/GenBank/DDBJ databases">
        <authorList>
            <person name="Jaros S."/>
            <person name="Januszkiewicz K."/>
            <person name="Wedrychowicz H."/>
        </authorList>
    </citation>
    <scope>NUCLEOTIDE SEQUENCE [LARGE SCALE GENOMIC DNA]</scope>
    <source>
        <strain evidence="3 4">CECT 7868</strain>
    </source>
</reference>
<feature type="transmembrane region" description="Helical" evidence="1">
    <location>
        <begin position="65"/>
        <end position="85"/>
    </location>
</feature>
<evidence type="ECO:0000256" key="1">
    <source>
        <dbReference type="SAM" id="Phobius"/>
    </source>
</evidence>
<dbReference type="Proteomes" id="UP000184608">
    <property type="component" value="Unassembled WGS sequence"/>
</dbReference>
<name>A0A1M5ZXD1_9VIBR</name>
<dbReference type="OrthoDB" id="5442761at2"/>
<organism evidence="3 4">
    <name type="scientific">Vibrio aerogenes CECT 7868</name>
    <dbReference type="NCBI Taxonomy" id="1216006"/>
    <lineage>
        <taxon>Bacteria</taxon>
        <taxon>Pseudomonadati</taxon>
        <taxon>Pseudomonadota</taxon>
        <taxon>Gammaproteobacteria</taxon>
        <taxon>Vibrionales</taxon>
        <taxon>Vibrionaceae</taxon>
        <taxon>Vibrio</taxon>
    </lineage>
</organism>
<dbReference type="InterPro" id="IPR038367">
    <property type="entry name" value="PelD_GGDEF_sf"/>
</dbReference>
<feature type="transmembrane region" description="Helical" evidence="1">
    <location>
        <begin position="40"/>
        <end position="58"/>
    </location>
</feature>